<reference evidence="2 3" key="1">
    <citation type="submission" date="2013-09" db="EMBL/GenBank/DDBJ databases">
        <title>Corchorus capsularis genome sequencing.</title>
        <authorList>
            <person name="Alam M."/>
            <person name="Haque M.S."/>
            <person name="Islam M.S."/>
            <person name="Emdad E.M."/>
            <person name="Islam M.M."/>
            <person name="Ahmed B."/>
            <person name="Halim A."/>
            <person name="Hossen Q.M.M."/>
            <person name="Hossain M.Z."/>
            <person name="Ahmed R."/>
            <person name="Khan M.M."/>
            <person name="Islam R."/>
            <person name="Rashid M.M."/>
            <person name="Khan S.A."/>
            <person name="Rahman M.S."/>
            <person name="Alam M."/>
        </authorList>
    </citation>
    <scope>NUCLEOTIDE SEQUENCE [LARGE SCALE GENOMIC DNA]</scope>
    <source>
        <strain evidence="3">cv. CVL-1</strain>
        <tissue evidence="2">Whole seedling</tissue>
    </source>
</reference>
<name>A0A1R3HHJ5_COCAP</name>
<dbReference type="AlphaFoldDB" id="A0A1R3HHJ5"/>
<evidence type="ECO:0000313" key="2">
    <source>
        <dbReference type="EMBL" id="OMO69789.1"/>
    </source>
</evidence>
<proteinExistence type="predicted"/>
<dbReference type="Gramene" id="OMO69789">
    <property type="protein sequence ID" value="OMO69789"/>
    <property type="gene ID" value="CCACVL1_19264"/>
</dbReference>
<organism evidence="2 3">
    <name type="scientific">Corchorus capsularis</name>
    <name type="common">Jute</name>
    <dbReference type="NCBI Taxonomy" id="210143"/>
    <lineage>
        <taxon>Eukaryota</taxon>
        <taxon>Viridiplantae</taxon>
        <taxon>Streptophyta</taxon>
        <taxon>Embryophyta</taxon>
        <taxon>Tracheophyta</taxon>
        <taxon>Spermatophyta</taxon>
        <taxon>Magnoliopsida</taxon>
        <taxon>eudicotyledons</taxon>
        <taxon>Gunneridae</taxon>
        <taxon>Pentapetalae</taxon>
        <taxon>rosids</taxon>
        <taxon>malvids</taxon>
        <taxon>Malvales</taxon>
        <taxon>Malvaceae</taxon>
        <taxon>Grewioideae</taxon>
        <taxon>Apeibeae</taxon>
        <taxon>Corchorus</taxon>
    </lineage>
</organism>
<protein>
    <submittedName>
        <fullName evidence="2">Putative palmitoyltransferase ZDHHC4-like protein</fullName>
    </submittedName>
</protein>
<evidence type="ECO:0000313" key="3">
    <source>
        <dbReference type="Proteomes" id="UP000188268"/>
    </source>
</evidence>
<dbReference type="Proteomes" id="UP000188268">
    <property type="component" value="Unassembled WGS sequence"/>
</dbReference>
<evidence type="ECO:0000256" key="1">
    <source>
        <dbReference type="SAM" id="MobiDB-lite"/>
    </source>
</evidence>
<keyword evidence="3" id="KW-1185">Reference proteome</keyword>
<dbReference type="GO" id="GO:0016740">
    <property type="term" value="F:transferase activity"/>
    <property type="evidence" value="ECO:0007669"/>
    <property type="project" value="UniProtKB-KW"/>
</dbReference>
<accession>A0A1R3HHJ5</accession>
<dbReference type="EMBL" id="AWWV01011965">
    <property type="protein sequence ID" value="OMO69789.1"/>
    <property type="molecule type" value="Genomic_DNA"/>
</dbReference>
<keyword evidence="2" id="KW-0808">Transferase</keyword>
<feature type="region of interest" description="Disordered" evidence="1">
    <location>
        <begin position="29"/>
        <end position="48"/>
    </location>
</feature>
<gene>
    <name evidence="2" type="ORF">CCACVL1_19264</name>
</gene>
<feature type="non-terminal residue" evidence="2">
    <location>
        <position position="1"/>
    </location>
</feature>
<sequence length="120" mass="12920">SNAKHLLLAGRNLQSKVNSEGCCALSGAGASRDYEGSGSHGNGVSDDKRILGTPTCKKQAAGIAKKLSSSILRIRRFRDYITPESDTPPICGTSASLQSSECRNLYWAVHRFLISLFYLA</sequence>
<dbReference type="OrthoDB" id="10535458at2759"/>
<comment type="caution">
    <text evidence="2">The sequence shown here is derived from an EMBL/GenBank/DDBJ whole genome shotgun (WGS) entry which is preliminary data.</text>
</comment>